<dbReference type="AlphaFoldDB" id="A0ABC9XS67"/>
<accession>A0ABC9XS67</accession>
<proteinExistence type="predicted"/>
<dbReference type="EMBL" id="BAAFJT010000025">
    <property type="protein sequence ID" value="GAB0200154.1"/>
    <property type="molecule type" value="Genomic_DNA"/>
</dbReference>
<dbReference type="Proteomes" id="UP001623348">
    <property type="component" value="Unassembled WGS sequence"/>
</dbReference>
<sequence length="122" mass="13489">MDMLSFTIQSLCIHLQDHTIQYEWKKFQELLDKLSNTVYGSGPTAGSTSTGVMDLTILKPSSPAIAIIRSSYPGQSENKSSGFIPSSAFSFPLMDRILKKISQRALIPFRKSCWKLGTGLEA</sequence>
<reference evidence="1 2" key="1">
    <citation type="submission" date="2024-06" db="EMBL/GenBank/DDBJ databases">
        <title>The draft genome of Grus japonensis, version 3.</title>
        <authorList>
            <person name="Nabeshima K."/>
            <person name="Suzuki S."/>
            <person name="Onuma M."/>
        </authorList>
    </citation>
    <scope>NUCLEOTIDE SEQUENCE [LARGE SCALE GENOMIC DNA]</scope>
    <source>
        <strain evidence="1 2">451A</strain>
    </source>
</reference>
<keyword evidence="2" id="KW-1185">Reference proteome</keyword>
<protein>
    <submittedName>
        <fullName evidence="1">T-complex protein 11</fullName>
    </submittedName>
</protein>
<name>A0ABC9XS67_GRUJA</name>
<evidence type="ECO:0000313" key="2">
    <source>
        <dbReference type="Proteomes" id="UP001623348"/>
    </source>
</evidence>
<comment type="caution">
    <text evidence="1">The sequence shown here is derived from an EMBL/GenBank/DDBJ whole genome shotgun (WGS) entry which is preliminary data.</text>
</comment>
<gene>
    <name evidence="1" type="ORF">GRJ2_002480800</name>
</gene>
<evidence type="ECO:0000313" key="1">
    <source>
        <dbReference type="EMBL" id="GAB0200154.1"/>
    </source>
</evidence>
<organism evidence="1 2">
    <name type="scientific">Grus japonensis</name>
    <name type="common">Japanese crane</name>
    <name type="synonym">Red-crowned crane</name>
    <dbReference type="NCBI Taxonomy" id="30415"/>
    <lineage>
        <taxon>Eukaryota</taxon>
        <taxon>Metazoa</taxon>
        <taxon>Chordata</taxon>
        <taxon>Craniata</taxon>
        <taxon>Vertebrata</taxon>
        <taxon>Euteleostomi</taxon>
        <taxon>Archelosauria</taxon>
        <taxon>Archosauria</taxon>
        <taxon>Dinosauria</taxon>
        <taxon>Saurischia</taxon>
        <taxon>Theropoda</taxon>
        <taxon>Coelurosauria</taxon>
        <taxon>Aves</taxon>
        <taxon>Neognathae</taxon>
        <taxon>Neoaves</taxon>
        <taxon>Gruiformes</taxon>
        <taxon>Gruidae</taxon>
        <taxon>Grus</taxon>
    </lineage>
</organism>